<evidence type="ECO:0000256" key="2">
    <source>
        <dbReference type="ARBA" id="ARBA00022955"/>
    </source>
</evidence>
<dbReference type="SUPFAM" id="SSF51735">
    <property type="entry name" value="NAD(P)-binding Rossmann-fold domains"/>
    <property type="match status" value="1"/>
</dbReference>
<dbReference type="OrthoDB" id="5545019at2759"/>
<dbReference type="Gene3D" id="3.40.50.720">
    <property type="entry name" value="NAD(P)-binding Rossmann-like Domain"/>
    <property type="match status" value="1"/>
</dbReference>
<organism evidence="5 6">
    <name type="scientific">Strongylus vulgaris</name>
    <name type="common">Blood worm</name>
    <dbReference type="NCBI Taxonomy" id="40348"/>
    <lineage>
        <taxon>Eukaryota</taxon>
        <taxon>Metazoa</taxon>
        <taxon>Ecdysozoa</taxon>
        <taxon>Nematoda</taxon>
        <taxon>Chromadorea</taxon>
        <taxon>Rhabditida</taxon>
        <taxon>Rhabditina</taxon>
        <taxon>Rhabditomorpha</taxon>
        <taxon>Strongyloidea</taxon>
        <taxon>Strongylidae</taxon>
        <taxon>Strongylus</taxon>
    </lineage>
</organism>
<reference evidence="5 6" key="1">
    <citation type="submission" date="2018-11" db="EMBL/GenBank/DDBJ databases">
        <authorList>
            <consortium name="Pathogen Informatics"/>
        </authorList>
    </citation>
    <scope>NUCLEOTIDE SEQUENCE [LARGE SCALE GENOMIC DNA]</scope>
</reference>
<dbReference type="EMBL" id="UYYB01126376">
    <property type="protein sequence ID" value="VDM83938.1"/>
    <property type="molecule type" value="Genomic_DNA"/>
</dbReference>
<evidence type="ECO:0000313" key="6">
    <source>
        <dbReference type="Proteomes" id="UP000270094"/>
    </source>
</evidence>
<keyword evidence="3" id="KW-0560">Oxidoreductase</keyword>
<dbReference type="PANTHER" id="PTHR43086:SF2">
    <property type="entry name" value="HYDROXYSTEROID DEHYDROGENASE-LIKE PROTEIN 1"/>
    <property type="match status" value="1"/>
</dbReference>
<proteinExistence type="inferred from homology"/>
<name>A0A3P7LXU9_STRVU</name>
<evidence type="ECO:0000256" key="4">
    <source>
        <dbReference type="ARBA" id="ARBA00038261"/>
    </source>
</evidence>
<evidence type="ECO:0000256" key="3">
    <source>
        <dbReference type="ARBA" id="ARBA00023002"/>
    </source>
</evidence>
<keyword evidence="2" id="KW-0752">Steroid biosynthesis</keyword>
<dbReference type="GO" id="GO:0016491">
    <property type="term" value="F:oxidoreductase activity"/>
    <property type="evidence" value="ECO:0007669"/>
    <property type="project" value="UniProtKB-KW"/>
</dbReference>
<dbReference type="GO" id="GO:0006694">
    <property type="term" value="P:steroid biosynthetic process"/>
    <property type="evidence" value="ECO:0007669"/>
    <property type="project" value="UniProtKB-KW"/>
</dbReference>
<evidence type="ECO:0000313" key="5">
    <source>
        <dbReference type="EMBL" id="VDM83938.1"/>
    </source>
</evidence>
<dbReference type="InterPro" id="IPR002347">
    <property type="entry name" value="SDR_fam"/>
</dbReference>
<dbReference type="PANTHER" id="PTHR43086">
    <property type="entry name" value="VERY-LONG-CHAIN 3-OXOOACYL-COA REDUCTASE"/>
    <property type="match status" value="1"/>
</dbReference>
<sequence>MVVLELYNQIAFLTLITGATDGIGKAYAFELAKKGFNIFLVSRTQSKLDEVQKEIREKYSKVFPLDKLTHLSALQATRSEAYKPLREALNGVEVGVLINNVGMSYEYPEVSESA</sequence>
<protein>
    <submittedName>
        <fullName evidence="5">Uncharacterized protein</fullName>
    </submittedName>
</protein>
<dbReference type="Proteomes" id="UP000270094">
    <property type="component" value="Unassembled WGS sequence"/>
</dbReference>
<evidence type="ECO:0000256" key="1">
    <source>
        <dbReference type="ARBA" id="ARBA00022857"/>
    </source>
</evidence>
<dbReference type="InterPro" id="IPR036291">
    <property type="entry name" value="NAD(P)-bd_dom_sf"/>
</dbReference>
<dbReference type="Pfam" id="PF00106">
    <property type="entry name" value="adh_short"/>
    <property type="match status" value="1"/>
</dbReference>
<dbReference type="PRINTS" id="PR00081">
    <property type="entry name" value="GDHRDH"/>
</dbReference>
<keyword evidence="6" id="KW-1185">Reference proteome</keyword>
<keyword evidence="2" id="KW-0443">Lipid metabolism</keyword>
<gene>
    <name evidence="5" type="ORF">SVUK_LOCUS18936</name>
</gene>
<comment type="similarity">
    <text evidence="4">Belongs to the short-chain dehydrogenases/reductases (SDR) family. 17-beta-HSD 3 subfamily.</text>
</comment>
<accession>A0A3P7LXU9</accession>
<keyword evidence="1" id="KW-0521">NADP</keyword>
<dbReference type="GO" id="GO:0030497">
    <property type="term" value="P:fatty acid elongation"/>
    <property type="evidence" value="ECO:0007669"/>
    <property type="project" value="TreeGrafter"/>
</dbReference>
<dbReference type="GO" id="GO:0005783">
    <property type="term" value="C:endoplasmic reticulum"/>
    <property type="evidence" value="ECO:0007669"/>
    <property type="project" value="TreeGrafter"/>
</dbReference>
<dbReference type="AlphaFoldDB" id="A0A3P7LXU9"/>
<keyword evidence="2" id="KW-0444">Lipid biosynthesis</keyword>